<dbReference type="PANTHER" id="PTHR44936:SF5">
    <property type="entry name" value="SENSOR HISTIDINE KINASE ENVZ"/>
    <property type="match status" value="1"/>
</dbReference>
<dbReference type="InterPro" id="IPR036890">
    <property type="entry name" value="HATPase_C_sf"/>
</dbReference>
<evidence type="ECO:0000313" key="18">
    <source>
        <dbReference type="EMBL" id="CUB07216.1"/>
    </source>
</evidence>
<keyword evidence="19" id="KW-1185">Reference proteome</keyword>
<accession>A0A0K6IVS4</accession>
<dbReference type="PANTHER" id="PTHR44936">
    <property type="entry name" value="SENSOR PROTEIN CREC"/>
    <property type="match status" value="1"/>
</dbReference>
<dbReference type="InterPro" id="IPR004358">
    <property type="entry name" value="Sig_transdc_His_kin-like_C"/>
</dbReference>
<evidence type="ECO:0000256" key="9">
    <source>
        <dbReference type="ARBA" id="ARBA00022741"/>
    </source>
</evidence>
<dbReference type="PROSITE" id="PS50885">
    <property type="entry name" value="HAMP"/>
    <property type="match status" value="1"/>
</dbReference>
<gene>
    <name evidence="18" type="ORF">Ga0061068_105119</name>
</gene>
<dbReference type="InterPro" id="IPR003660">
    <property type="entry name" value="HAMP_dom"/>
</dbReference>
<dbReference type="SUPFAM" id="SSF55874">
    <property type="entry name" value="ATPase domain of HSP90 chaperone/DNA topoisomerase II/histidine kinase"/>
    <property type="match status" value="1"/>
</dbReference>
<dbReference type="GO" id="GO:0005524">
    <property type="term" value="F:ATP binding"/>
    <property type="evidence" value="ECO:0007669"/>
    <property type="project" value="UniProtKB-KW"/>
</dbReference>
<dbReference type="EC" id="2.7.13.3" evidence="3"/>
<dbReference type="Pfam" id="PF00512">
    <property type="entry name" value="HisKA"/>
    <property type="match status" value="1"/>
</dbReference>
<evidence type="ECO:0000256" key="1">
    <source>
        <dbReference type="ARBA" id="ARBA00000085"/>
    </source>
</evidence>
<dbReference type="InterPro" id="IPR003594">
    <property type="entry name" value="HATPase_dom"/>
</dbReference>
<evidence type="ECO:0000256" key="15">
    <source>
        <dbReference type="SAM" id="Phobius"/>
    </source>
</evidence>
<evidence type="ECO:0000256" key="4">
    <source>
        <dbReference type="ARBA" id="ARBA00022475"/>
    </source>
</evidence>
<dbReference type="InterPro" id="IPR050980">
    <property type="entry name" value="2C_sensor_his_kinase"/>
</dbReference>
<dbReference type="OrthoDB" id="5290273at2"/>
<dbReference type="Gene3D" id="3.30.565.10">
    <property type="entry name" value="Histidine kinase-like ATPase, C-terminal domain"/>
    <property type="match status" value="1"/>
</dbReference>
<evidence type="ECO:0000256" key="8">
    <source>
        <dbReference type="ARBA" id="ARBA00022692"/>
    </source>
</evidence>
<evidence type="ECO:0000313" key="19">
    <source>
        <dbReference type="Proteomes" id="UP000182108"/>
    </source>
</evidence>
<dbReference type="Gene3D" id="1.10.287.130">
    <property type="match status" value="1"/>
</dbReference>
<keyword evidence="8 15" id="KW-0812">Transmembrane</keyword>
<keyword evidence="7" id="KW-0808">Transferase</keyword>
<dbReference type="SMART" id="SM00388">
    <property type="entry name" value="HisKA"/>
    <property type="match status" value="1"/>
</dbReference>
<dbReference type="PRINTS" id="PR00344">
    <property type="entry name" value="BCTRLSENSOR"/>
</dbReference>
<dbReference type="Proteomes" id="UP000182108">
    <property type="component" value="Unassembled WGS sequence"/>
</dbReference>
<feature type="domain" description="Histidine kinase" evidence="16">
    <location>
        <begin position="247"/>
        <end position="448"/>
    </location>
</feature>
<protein>
    <recommendedName>
        <fullName evidence="3">histidine kinase</fullName>
        <ecNumber evidence="3">2.7.13.3</ecNumber>
    </recommendedName>
</protein>
<dbReference type="GO" id="GO:0000155">
    <property type="term" value="F:phosphorelay sensor kinase activity"/>
    <property type="evidence" value="ECO:0007669"/>
    <property type="project" value="InterPro"/>
</dbReference>
<evidence type="ECO:0000256" key="10">
    <source>
        <dbReference type="ARBA" id="ARBA00022777"/>
    </source>
</evidence>
<dbReference type="CDD" id="cd00082">
    <property type="entry name" value="HisKA"/>
    <property type="match status" value="1"/>
</dbReference>
<evidence type="ECO:0000256" key="7">
    <source>
        <dbReference type="ARBA" id="ARBA00022679"/>
    </source>
</evidence>
<comment type="subcellular location">
    <subcellularLocation>
        <location evidence="2">Cell inner membrane</location>
        <topology evidence="2">Multi-pass membrane protein</topology>
    </subcellularLocation>
</comment>
<dbReference type="GO" id="GO:0005886">
    <property type="term" value="C:plasma membrane"/>
    <property type="evidence" value="ECO:0007669"/>
    <property type="project" value="UniProtKB-SubCell"/>
</dbReference>
<dbReference type="EMBL" id="CYHH01000005">
    <property type="protein sequence ID" value="CUB07216.1"/>
    <property type="molecule type" value="Genomic_DNA"/>
</dbReference>
<keyword evidence="5" id="KW-0997">Cell inner membrane</keyword>
<evidence type="ECO:0000256" key="3">
    <source>
        <dbReference type="ARBA" id="ARBA00012438"/>
    </source>
</evidence>
<evidence type="ECO:0000256" key="11">
    <source>
        <dbReference type="ARBA" id="ARBA00022840"/>
    </source>
</evidence>
<evidence type="ECO:0000256" key="6">
    <source>
        <dbReference type="ARBA" id="ARBA00022553"/>
    </source>
</evidence>
<evidence type="ECO:0000256" key="14">
    <source>
        <dbReference type="ARBA" id="ARBA00023136"/>
    </source>
</evidence>
<evidence type="ECO:0000256" key="5">
    <source>
        <dbReference type="ARBA" id="ARBA00022519"/>
    </source>
</evidence>
<keyword evidence="13" id="KW-0902">Two-component regulatory system</keyword>
<keyword evidence="11" id="KW-0067">ATP-binding</keyword>
<keyword evidence="4" id="KW-1003">Cell membrane</keyword>
<evidence type="ECO:0000256" key="12">
    <source>
        <dbReference type="ARBA" id="ARBA00022989"/>
    </source>
</evidence>
<dbReference type="Pfam" id="PF02518">
    <property type="entry name" value="HATPase_c"/>
    <property type="match status" value="1"/>
</dbReference>
<organism evidence="18 19">
    <name type="scientific">Tepidiphilus thermophilus</name>
    <dbReference type="NCBI Taxonomy" id="876478"/>
    <lineage>
        <taxon>Bacteria</taxon>
        <taxon>Pseudomonadati</taxon>
        <taxon>Pseudomonadota</taxon>
        <taxon>Hydrogenophilia</taxon>
        <taxon>Hydrogenophilales</taxon>
        <taxon>Hydrogenophilaceae</taxon>
        <taxon>Tepidiphilus</taxon>
    </lineage>
</organism>
<comment type="catalytic activity">
    <reaction evidence="1">
        <text>ATP + protein L-histidine = ADP + protein N-phospho-L-histidine.</text>
        <dbReference type="EC" id="2.7.13.3"/>
    </reaction>
</comment>
<dbReference type="InterPro" id="IPR003661">
    <property type="entry name" value="HisK_dim/P_dom"/>
</dbReference>
<dbReference type="InterPro" id="IPR005467">
    <property type="entry name" value="His_kinase_dom"/>
</dbReference>
<keyword evidence="10 18" id="KW-0418">Kinase</keyword>
<feature type="transmembrane region" description="Helical" evidence="15">
    <location>
        <begin position="24"/>
        <end position="44"/>
    </location>
</feature>
<name>A0A0K6IVS4_9PROT</name>
<keyword evidence="12 15" id="KW-1133">Transmembrane helix</keyword>
<reference evidence="19" key="1">
    <citation type="submission" date="2015-08" db="EMBL/GenBank/DDBJ databases">
        <authorList>
            <person name="Babu N.S."/>
            <person name="Beckwith C.J."/>
            <person name="Beseler K.G."/>
            <person name="Brison A."/>
            <person name="Carone J.V."/>
            <person name="Caskin T.P."/>
            <person name="Diamond M."/>
            <person name="Durham M.E."/>
            <person name="Foxe J.M."/>
            <person name="Go M."/>
            <person name="Henderson B.A."/>
            <person name="Jones I.B."/>
            <person name="McGettigan J.A."/>
            <person name="Micheletti S.J."/>
            <person name="Nasrallah M.E."/>
            <person name="Ortiz D."/>
            <person name="Piller C.R."/>
            <person name="Privatt S.R."/>
            <person name="Schneider S.L."/>
            <person name="Sharp S."/>
            <person name="Smith T.C."/>
            <person name="Stanton J.D."/>
            <person name="Ullery H.E."/>
            <person name="Wilson R.J."/>
            <person name="Serrano M.G."/>
            <person name="Buck G."/>
            <person name="Lee V."/>
            <person name="Wang Y."/>
            <person name="Carvalho R."/>
            <person name="Voegtly L."/>
            <person name="Shi R."/>
            <person name="Duckworth R."/>
            <person name="Johnson A."/>
            <person name="Loviza R."/>
            <person name="Walstead R."/>
            <person name="Shah Z."/>
            <person name="Kiflezghi M."/>
            <person name="Wade K."/>
            <person name="Ball S.L."/>
            <person name="Bradley K.W."/>
            <person name="Asai D.J."/>
            <person name="Bowman C.A."/>
            <person name="Russell D.A."/>
            <person name="Pope W.H."/>
            <person name="Jacobs-Sera D."/>
            <person name="Hendrix R.W."/>
            <person name="Hatfull G.F."/>
        </authorList>
    </citation>
    <scope>NUCLEOTIDE SEQUENCE [LARGE SCALE GENOMIC DNA]</scope>
    <source>
        <strain evidence="19">JCM 19170</strain>
    </source>
</reference>
<feature type="domain" description="HAMP" evidence="17">
    <location>
        <begin position="187"/>
        <end position="239"/>
    </location>
</feature>
<dbReference type="SUPFAM" id="SSF47384">
    <property type="entry name" value="Homodimeric domain of signal transducing histidine kinase"/>
    <property type="match status" value="1"/>
</dbReference>
<dbReference type="SMART" id="SM00387">
    <property type="entry name" value="HATPase_c"/>
    <property type="match status" value="1"/>
</dbReference>
<evidence type="ECO:0000256" key="13">
    <source>
        <dbReference type="ARBA" id="ARBA00023012"/>
    </source>
</evidence>
<keyword evidence="9" id="KW-0547">Nucleotide-binding</keyword>
<dbReference type="PROSITE" id="PS50109">
    <property type="entry name" value="HIS_KIN"/>
    <property type="match status" value="1"/>
</dbReference>
<sequence length="459" mass="49545">MNHQAPLMNQAPLASFGRRLSTRLAWVVSAAVVTLFALTLTLLAHHGRAAAEARLQRDAAQALARAVTVMEALPLSERLQAAQPWGFAPLIVAPAAPPLQARFQPLPPSWQEVFAEFLALEELTFWEIDSDTGPRPGITVVLADGTPLSAMLPSAPHQPPPGLPWRIVAALALAGLGTWLIALWALRRVTAPLERLIHALETFTPESPAAVLPEHGPYEVMLTARTLNALQERLERLLAARTALLAGIAHDLRTPLARIRLRLESLPEDETRAGIERDLSEMQRLIELSLDYARSLTPRLEYQDVDLVAFTADLLDLYHEGGAEIEADLPASALTAHLDPTALGRILANLLDNALRYGTQAKLRLRPLAGGCCEFIVEDDGPGIPPEAREAVLEPFVRLEPSRNPDTGGSGLGLSIAANLARALHGRLSLEAAQPHGLRAVLRLPLRPDATCSGGTVPL</sequence>
<proteinExistence type="predicted"/>
<keyword evidence="6" id="KW-0597">Phosphoprotein</keyword>
<evidence type="ECO:0000259" key="17">
    <source>
        <dbReference type="PROSITE" id="PS50885"/>
    </source>
</evidence>
<keyword evidence="14 15" id="KW-0472">Membrane</keyword>
<dbReference type="CDD" id="cd00075">
    <property type="entry name" value="HATPase"/>
    <property type="match status" value="1"/>
</dbReference>
<evidence type="ECO:0000259" key="16">
    <source>
        <dbReference type="PROSITE" id="PS50109"/>
    </source>
</evidence>
<evidence type="ECO:0000256" key="2">
    <source>
        <dbReference type="ARBA" id="ARBA00004429"/>
    </source>
</evidence>
<dbReference type="AlphaFoldDB" id="A0A0K6IVS4"/>
<dbReference type="InterPro" id="IPR036097">
    <property type="entry name" value="HisK_dim/P_sf"/>
</dbReference>
<dbReference type="SMART" id="SM00304">
    <property type="entry name" value="HAMP"/>
    <property type="match status" value="1"/>
</dbReference>